<dbReference type="InterPro" id="IPR000933">
    <property type="entry name" value="Glyco_hydro_29"/>
</dbReference>
<feature type="domain" description="Glycoside hydrolase family 29 N-terminal" evidence="13">
    <location>
        <begin position="219"/>
        <end position="474"/>
    </location>
</feature>
<evidence type="ECO:0000256" key="8">
    <source>
        <dbReference type="ARBA" id="ARBA00023180"/>
    </source>
</evidence>
<protein>
    <recommendedName>
        <fullName evidence="3">alpha-L-fucosidase</fullName>
        <ecNumber evidence="3">3.2.1.51</ecNumber>
    </recommendedName>
    <alternativeName>
        <fullName evidence="10">Alpha-L-fucoside fucohydrolase</fullName>
    </alternativeName>
</protein>
<name>A0A3S3PIZ0_9MAGN</name>
<dbReference type="GO" id="GO:0004560">
    <property type="term" value="F:alpha-L-fucosidase activity"/>
    <property type="evidence" value="ECO:0007669"/>
    <property type="project" value="UniProtKB-EC"/>
</dbReference>
<dbReference type="GO" id="GO:0016139">
    <property type="term" value="P:glycoside catabolic process"/>
    <property type="evidence" value="ECO:0007669"/>
    <property type="project" value="TreeGrafter"/>
</dbReference>
<dbReference type="PANTHER" id="PTHR10030:SF27">
    <property type="entry name" value="ALPHA-L-FUCOSIDASE 1"/>
    <property type="match status" value="1"/>
</dbReference>
<dbReference type="SUPFAM" id="SSF49785">
    <property type="entry name" value="Galactose-binding domain-like"/>
    <property type="match status" value="1"/>
</dbReference>
<dbReference type="GO" id="GO:0006004">
    <property type="term" value="P:fucose metabolic process"/>
    <property type="evidence" value="ECO:0007669"/>
    <property type="project" value="TreeGrafter"/>
</dbReference>
<evidence type="ECO:0000256" key="12">
    <source>
        <dbReference type="SAM" id="SignalP"/>
    </source>
</evidence>
<dbReference type="Gene3D" id="2.60.120.260">
    <property type="entry name" value="Galactose-binding domain-like"/>
    <property type="match status" value="1"/>
</dbReference>
<dbReference type="STRING" id="337451.A0A3S3PIZ0"/>
<evidence type="ECO:0000256" key="1">
    <source>
        <dbReference type="ARBA" id="ARBA00004271"/>
    </source>
</evidence>
<proteinExistence type="inferred from homology"/>
<gene>
    <name evidence="14" type="ORF">CKAN_02078400</name>
</gene>
<evidence type="ECO:0000259" key="13">
    <source>
        <dbReference type="Pfam" id="PF01120"/>
    </source>
</evidence>
<comment type="subcellular location">
    <subcellularLocation>
        <location evidence="1">Secreted</location>
        <location evidence="1">Extracellular space</location>
        <location evidence="1">Apoplast</location>
    </subcellularLocation>
</comment>
<dbReference type="InterPro" id="IPR057739">
    <property type="entry name" value="Glyco_hydro_29_N"/>
</dbReference>
<evidence type="ECO:0000256" key="3">
    <source>
        <dbReference type="ARBA" id="ARBA00012662"/>
    </source>
</evidence>
<organism evidence="14 15">
    <name type="scientific">Cinnamomum micranthum f. kanehirae</name>
    <dbReference type="NCBI Taxonomy" id="337451"/>
    <lineage>
        <taxon>Eukaryota</taxon>
        <taxon>Viridiplantae</taxon>
        <taxon>Streptophyta</taxon>
        <taxon>Embryophyta</taxon>
        <taxon>Tracheophyta</taxon>
        <taxon>Spermatophyta</taxon>
        <taxon>Magnoliopsida</taxon>
        <taxon>Magnoliidae</taxon>
        <taxon>Laurales</taxon>
        <taxon>Lauraceae</taxon>
        <taxon>Cinnamomum</taxon>
    </lineage>
</organism>
<keyword evidence="6 12" id="KW-0732">Signal</keyword>
<evidence type="ECO:0000256" key="10">
    <source>
        <dbReference type="ARBA" id="ARBA00081661"/>
    </source>
</evidence>
<evidence type="ECO:0000256" key="9">
    <source>
        <dbReference type="ARBA" id="ARBA00023295"/>
    </source>
</evidence>
<dbReference type="SUPFAM" id="SSF51445">
    <property type="entry name" value="(Trans)glycosidases"/>
    <property type="match status" value="1"/>
</dbReference>
<dbReference type="FunFam" id="2.60.120.260:FF:000093">
    <property type="entry name" value="Alpha-L-fucosidase 1"/>
    <property type="match status" value="1"/>
</dbReference>
<accession>A0A3S3PIZ0</accession>
<evidence type="ECO:0000256" key="2">
    <source>
        <dbReference type="ARBA" id="ARBA00007951"/>
    </source>
</evidence>
<evidence type="ECO:0000313" key="15">
    <source>
        <dbReference type="Proteomes" id="UP000283530"/>
    </source>
</evidence>
<evidence type="ECO:0000256" key="6">
    <source>
        <dbReference type="ARBA" id="ARBA00022729"/>
    </source>
</evidence>
<dbReference type="EC" id="3.2.1.51" evidence="3"/>
<dbReference type="GO" id="GO:0005764">
    <property type="term" value="C:lysosome"/>
    <property type="evidence" value="ECO:0007669"/>
    <property type="project" value="TreeGrafter"/>
</dbReference>
<feature type="chain" id="PRO_5018568080" description="alpha-L-fucosidase" evidence="12">
    <location>
        <begin position="27"/>
        <end position="651"/>
    </location>
</feature>
<feature type="signal peptide" evidence="12">
    <location>
        <begin position="1"/>
        <end position="26"/>
    </location>
</feature>
<dbReference type="Gene3D" id="3.20.20.80">
    <property type="entry name" value="Glycosidases"/>
    <property type="match status" value="1"/>
</dbReference>
<reference evidence="14 15" key="1">
    <citation type="journal article" date="2019" name="Nat. Plants">
        <title>Stout camphor tree genome fills gaps in understanding of flowering plant genome evolution.</title>
        <authorList>
            <person name="Chaw S.M."/>
            <person name="Liu Y.C."/>
            <person name="Wu Y.W."/>
            <person name="Wang H.Y."/>
            <person name="Lin C.I."/>
            <person name="Wu C.S."/>
            <person name="Ke H.M."/>
            <person name="Chang L.Y."/>
            <person name="Hsu C.Y."/>
            <person name="Yang H.T."/>
            <person name="Sudianto E."/>
            <person name="Hsu M.H."/>
            <person name="Wu K.P."/>
            <person name="Wang L.N."/>
            <person name="Leebens-Mack J.H."/>
            <person name="Tsai I.J."/>
        </authorList>
    </citation>
    <scope>NUCLEOTIDE SEQUENCE [LARGE SCALE GENOMIC DNA]</scope>
    <source>
        <strain evidence="15">cv. Chaw 1501</strain>
        <tissue evidence="14">Young leaves</tissue>
    </source>
</reference>
<feature type="region of interest" description="Disordered" evidence="11">
    <location>
        <begin position="96"/>
        <end position="144"/>
    </location>
</feature>
<evidence type="ECO:0000256" key="4">
    <source>
        <dbReference type="ARBA" id="ARBA00022523"/>
    </source>
</evidence>
<dbReference type="FunFam" id="3.20.20.80:FF:000052">
    <property type="entry name" value="Putative alpha-L-fucosidase 1"/>
    <property type="match status" value="1"/>
</dbReference>
<dbReference type="Proteomes" id="UP000283530">
    <property type="component" value="Unassembled WGS sequence"/>
</dbReference>
<keyword evidence="9" id="KW-0326">Glycosidase</keyword>
<dbReference type="Pfam" id="PF01120">
    <property type="entry name" value="Alpha_L_fucos"/>
    <property type="match status" value="1"/>
</dbReference>
<sequence length="651" mass="71042">MHSTNYFNALLPHLFLLLLSFPFSLSKPPLTPTSSSSSSIQHPHLSILPLSISKVKATIEKFYSSSSSSSSSIQTPHLPILPLSISKSAAAAEATTEKSSSSFSTPSIRPTPLPISTLSLSQSTTTENPSSSSSSSGGSHRLPILPLSETEKSSASSISNPPIRPPPLPILPLPSAPQLSWQLGEMALFFHFGTNTFTDSEWGTGQADPTIFDPGPTLNASQWVRLAGAAGFSRVILTAKHHDGFCLWPSAYTNYTVSASPWRGGEGDVVADLAAAAREAGVGLGLYLSPWDRHEASYGKSLEYNEFYMAQMTELLTGYGEIKEVWLDGAKGEGEKDMDYYFENWFELIHQLQPGATIFSDAGPDTRWVGDEAGVSGSTCWSPFNRSAVTIGGDNDSQYSRSGDPQGHDWVPAECDVSIRPGWFWHSSQKPKSAATLLDLYYKSVGRNCLLLLNVPPNSSGLISEDDIQVLQNFTEMRRTIFTNNLAENATVNASSTRGMGDLRFGPSNILKEGIFTYWAPEENQSLWSINLDLSQPLSFNVLQVQEPIHMGQRVIEFHLDVLSEGEWQTVTNGTTVGYKRLLQFSSVESQWLRLVIDKSRADPLISFLGIYLDQFSNIDDVSGTSSSGINSSYIQMSTHNYSSNGSRATI</sequence>
<dbReference type="GO" id="GO:0048046">
    <property type="term" value="C:apoplast"/>
    <property type="evidence" value="ECO:0007669"/>
    <property type="project" value="UniProtKB-SubCell"/>
</dbReference>
<comment type="caution">
    <text evidence="14">The sequence shown here is derived from an EMBL/GenBank/DDBJ whole genome shotgun (WGS) entry which is preliminary data.</text>
</comment>
<dbReference type="SMART" id="SM00812">
    <property type="entry name" value="Alpha_L_fucos"/>
    <property type="match status" value="1"/>
</dbReference>
<keyword evidence="8" id="KW-0325">Glycoprotein</keyword>
<keyword evidence="15" id="KW-1185">Reference proteome</keyword>
<evidence type="ECO:0000313" key="14">
    <source>
        <dbReference type="EMBL" id="RWR91618.1"/>
    </source>
</evidence>
<dbReference type="EMBL" id="QPKB01000009">
    <property type="protein sequence ID" value="RWR91618.1"/>
    <property type="molecule type" value="Genomic_DNA"/>
</dbReference>
<evidence type="ECO:0000256" key="7">
    <source>
        <dbReference type="ARBA" id="ARBA00022801"/>
    </source>
</evidence>
<feature type="compositionally biased region" description="Low complexity" evidence="11">
    <location>
        <begin position="96"/>
        <end position="139"/>
    </location>
</feature>
<evidence type="ECO:0000256" key="5">
    <source>
        <dbReference type="ARBA" id="ARBA00022525"/>
    </source>
</evidence>
<keyword evidence="4" id="KW-0052">Apoplast</keyword>
<dbReference type="OrthoDB" id="6039950at2759"/>
<dbReference type="PANTHER" id="PTHR10030">
    <property type="entry name" value="ALPHA-L-FUCOSIDASE"/>
    <property type="match status" value="1"/>
</dbReference>
<dbReference type="InterPro" id="IPR017853">
    <property type="entry name" value="GH"/>
</dbReference>
<evidence type="ECO:0000256" key="11">
    <source>
        <dbReference type="SAM" id="MobiDB-lite"/>
    </source>
</evidence>
<keyword evidence="5" id="KW-0964">Secreted</keyword>
<dbReference type="AlphaFoldDB" id="A0A3S3PIZ0"/>
<keyword evidence="7 14" id="KW-0378">Hydrolase</keyword>
<dbReference type="InterPro" id="IPR008979">
    <property type="entry name" value="Galactose-bd-like_sf"/>
</dbReference>
<comment type="similarity">
    <text evidence="2">Belongs to the glycosyl hydrolase 29 family.</text>
</comment>